<reference evidence="1 2" key="1">
    <citation type="submission" date="2020-03" db="EMBL/GenBank/DDBJ databases">
        <title>Sequencing the genomes of 1000 actinobacteria strains.</title>
        <authorList>
            <person name="Klenk H.-P."/>
        </authorList>
    </citation>
    <scope>NUCLEOTIDE SEQUENCE [LARGE SCALE GENOMIC DNA]</scope>
    <source>
        <strain evidence="1 2">DSM 44556</strain>
    </source>
</reference>
<evidence type="ECO:0000313" key="2">
    <source>
        <dbReference type="Proteomes" id="UP000547444"/>
    </source>
</evidence>
<protein>
    <submittedName>
        <fullName evidence="1">Uncharacterized protein</fullName>
    </submittedName>
</protein>
<gene>
    <name evidence="1" type="ORF">FHU31_005084</name>
</gene>
<keyword evidence="2" id="KW-1185">Reference proteome</keyword>
<dbReference type="EMBL" id="JAANOW010000003">
    <property type="protein sequence ID" value="NIH98078.1"/>
    <property type="molecule type" value="Genomic_DNA"/>
</dbReference>
<comment type="caution">
    <text evidence="1">The sequence shown here is derived from an EMBL/GenBank/DDBJ whole genome shotgun (WGS) entry which is preliminary data.</text>
</comment>
<organism evidence="1 2">
    <name type="scientific">Mycolicibacterium fluoranthenivorans</name>
    <dbReference type="NCBI Taxonomy" id="258505"/>
    <lineage>
        <taxon>Bacteria</taxon>
        <taxon>Bacillati</taxon>
        <taxon>Actinomycetota</taxon>
        <taxon>Actinomycetes</taxon>
        <taxon>Mycobacteriales</taxon>
        <taxon>Mycobacteriaceae</taxon>
        <taxon>Mycolicibacterium</taxon>
    </lineage>
</organism>
<dbReference type="Proteomes" id="UP000547444">
    <property type="component" value="Unassembled WGS sequence"/>
</dbReference>
<evidence type="ECO:0000313" key="1">
    <source>
        <dbReference type="EMBL" id="NIH98078.1"/>
    </source>
</evidence>
<accession>A0A7X5U494</accession>
<proteinExistence type="predicted"/>
<sequence>MGPGKEIGEPADAFHHQHYLRPLCVICMAARLALNTVSELVTGQTLYQYPEYFGEPPSPYTLSAAPHTFRRPR</sequence>
<name>A0A7X5U494_9MYCO</name>
<dbReference type="AlphaFoldDB" id="A0A7X5U494"/>